<dbReference type="PANTHER" id="PTHR30600:SF4">
    <property type="entry name" value="CYTOCHROME C DOMAIN-CONTAINING PROTEIN"/>
    <property type="match status" value="1"/>
</dbReference>
<dbReference type="InterPro" id="IPR051395">
    <property type="entry name" value="Cytochrome_c_Peroxidase/MauG"/>
</dbReference>
<dbReference type="GO" id="GO:0020037">
    <property type="term" value="F:heme binding"/>
    <property type="evidence" value="ECO:0007669"/>
    <property type="project" value="InterPro"/>
</dbReference>
<organism evidence="7 8">
    <name type="scientific">Malaciobacter halophilus</name>
    <dbReference type="NCBI Taxonomy" id="197482"/>
    <lineage>
        <taxon>Bacteria</taxon>
        <taxon>Pseudomonadati</taxon>
        <taxon>Campylobacterota</taxon>
        <taxon>Epsilonproteobacteria</taxon>
        <taxon>Campylobacterales</taxon>
        <taxon>Arcobacteraceae</taxon>
        <taxon>Malaciobacter</taxon>
    </lineage>
</organism>
<evidence type="ECO:0000313" key="8">
    <source>
        <dbReference type="Proteomes" id="UP000233248"/>
    </source>
</evidence>
<keyword evidence="2 4" id="KW-0479">Metal-binding</keyword>
<dbReference type="Gene3D" id="1.10.760.10">
    <property type="entry name" value="Cytochrome c-like domain"/>
    <property type="match status" value="1"/>
</dbReference>
<keyword evidence="8" id="KW-1185">Reference proteome</keyword>
<dbReference type="InterPro" id="IPR009056">
    <property type="entry name" value="Cyt_c-like_dom"/>
</dbReference>
<comment type="caution">
    <text evidence="7">The sequence shown here is derived from an EMBL/GenBank/DDBJ whole genome shotgun (WGS) entry which is preliminary data.</text>
</comment>
<keyword evidence="5" id="KW-0732">Signal</keyword>
<dbReference type="InterPro" id="IPR010538">
    <property type="entry name" value="DHOR"/>
</dbReference>
<accession>A0A2N1J3G7</accession>
<dbReference type="Pfam" id="PF06537">
    <property type="entry name" value="DHOR"/>
    <property type="match status" value="1"/>
</dbReference>
<proteinExistence type="predicted"/>
<sequence length="468" mass="52834">MMLQIQKKQKYSFNAVKKTLVLKSLVALFATGLFAVNSADDIYTEKLSKNSIFKPIKGLNNKQYDQYILGKSFFRIPWVESPSATTARDGLGPLYNANTCISCHPANGRGTFYKKNSNKLSRALVVRLSIPSNDSKEHKQYIKKIGFVPEPNYGAQLSINGVHGVMFEGRPSFEFEKIKVTFPDKEVDTLLKPKYVLKDLNYGDLHKNAIVSYRLASTLMGMGLIELISNEAILANEDIDDKNGDGISGKANKVYSPKTKKFELGRYTWKASTATVEEQIAGAMHNDMGLTTPLHPDENCTKSQKQCNEAPKDMKYKFDVPQNRLDAIEFYLANLRVYRPKEDKQFKKGLELFKKLGCASCHITSFETKIGKIRPYSDFLLHDMGEGLADGRVEFEATGSEFRTAPLWGLALHEKINGVKPRLLHDGRARDFQEAILWHGGEASKAKHNYMNLPKQKREELIKFLGKL</sequence>
<protein>
    <submittedName>
        <fullName evidence="7">Thiol oxidoreductase</fullName>
    </submittedName>
</protein>
<evidence type="ECO:0000256" key="2">
    <source>
        <dbReference type="ARBA" id="ARBA00022723"/>
    </source>
</evidence>
<gene>
    <name evidence="7" type="ORF">CP960_05950</name>
</gene>
<dbReference type="PROSITE" id="PS51007">
    <property type="entry name" value="CYTC"/>
    <property type="match status" value="1"/>
</dbReference>
<dbReference type="GO" id="GO:0004130">
    <property type="term" value="F:cytochrome-c peroxidase activity"/>
    <property type="evidence" value="ECO:0007669"/>
    <property type="project" value="TreeGrafter"/>
</dbReference>
<evidence type="ECO:0000256" key="4">
    <source>
        <dbReference type="PROSITE-ProRule" id="PRU00433"/>
    </source>
</evidence>
<keyword evidence="3 4" id="KW-0408">Iron</keyword>
<dbReference type="OrthoDB" id="9805202at2"/>
<feature type="domain" description="Cytochrome c" evidence="6">
    <location>
        <begin position="344"/>
        <end position="468"/>
    </location>
</feature>
<feature type="signal peptide" evidence="5">
    <location>
        <begin position="1"/>
        <end position="35"/>
    </location>
</feature>
<evidence type="ECO:0000313" key="7">
    <source>
        <dbReference type="EMBL" id="PKI81101.1"/>
    </source>
</evidence>
<evidence type="ECO:0000256" key="3">
    <source>
        <dbReference type="ARBA" id="ARBA00023004"/>
    </source>
</evidence>
<dbReference type="GO" id="GO:0009055">
    <property type="term" value="F:electron transfer activity"/>
    <property type="evidence" value="ECO:0007669"/>
    <property type="project" value="InterPro"/>
</dbReference>
<evidence type="ECO:0000256" key="1">
    <source>
        <dbReference type="ARBA" id="ARBA00022617"/>
    </source>
</evidence>
<dbReference type="InterPro" id="IPR036909">
    <property type="entry name" value="Cyt_c-like_dom_sf"/>
</dbReference>
<dbReference type="EMBL" id="NXIF01000023">
    <property type="protein sequence ID" value="PKI81101.1"/>
    <property type="molecule type" value="Genomic_DNA"/>
</dbReference>
<dbReference type="PANTHER" id="PTHR30600">
    <property type="entry name" value="CYTOCHROME C PEROXIDASE-RELATED"/>
    <property type="match status" value="1"/>
</dbReference>
<dbReference type="AlphaFoldDB" id="A0A2N1J3G7"/>
<name>A0A2N1J3G7_9BACT</name>
<dbReference type="GO" id="GO:0046872">
    <property type="term" value="F:metal ion binding"/>
    <property type="evidence" value="ECO:0007669"/>
    <property type="project" value="UniProtKB-KW"/>
</dbReference>
<reference evidence="7 8" key="1">
    <citation type="submission" date="2017-09" db="EMBL/GenBank/DDBJ databases">
        <title>Genomics of the genus Arcobacter.</title>
        <authorList>
            <person name="Perez-Cataluna A."/>
            <person name="Figueras M.J."/>
            <person name="Salas-Masso N."/>
        </authorList>
    </citation>
    <scope>NUCLEOTIDE SEQUENCE [LARGE SCALE GENOMIC DNA]</scope>
    <source>
        <strain evidence="7 8">DSM 18005</strain>
    </source>
</reference>
<dbReference type="Proteomes" id="UP000233248">
    <property type="component" value="Unassembled WGS sequence"/>
</dbReference>
<dbReference type="RefSeq" id="WP_101184500.1">
    <property type="nucleotide sequence ID" value="NZ_CP031218.1"/>
</dbReference>
<evidence type="ECO:0000256" key="5">
    <source>
        <dbReference type="SAM" id="SignalP"/>
    </source>
</evidence>
<dbReference type="PIRSF" id="PIRSF028099">
    <property type="entry name" value="DUF1111"/>
    <property type="match status" value="1"/>
</dbReference>
<keyword evidence="1 4" id="KW-0349">Heme</keyword>
<feature type="chain" id="PRO_5014884163" evidence="5">
    <location>
        <begin position="36"/>
        <end position="468"/>
    </location>
</feature>
<dbReference type="SUPFAM" id="SSF46626">
    <property type="entry name" value="Cytochrome c"/>
    <property type="match status" value="1"/>
</dbReference>
<evidence type="ECO:0000259" key="6">
    <source>
        <dbReference type="PROSITE" id="PS51007"/>
    </source>
</evidence>